<reference evidence="2 3" key="1">
    <citation type="submission" date="2024-01" db="EMBL/GenBank/DDBJ databases">
        <title>Genome assemblies of Stephania.</title>
        <authorList>
            <person name="Yang L."/>
        </authorList>
    </citation>
    <scope>NUCLEOTIDE SEQUENCE [LARGE SCALE GENOMIC DNA]</scope>
    <source>
        <strain evidence="2">YNDBR</strain>
        <tissue evidence="2">Leaf</tissue>
    </source>
</reference>
<sequence length="49" mass="5671">MSRRGLRIFFPRVQALFFFSCSLLRQLTPCPPISLSVSSYLHHSCKRGE</sequence>
<gene>
    <name evidence="2" type="ORF">Syun_021358</name>
</gene>
<organism evidence="2 3">
    <name type="scientific">Stephania yunnanensis</name>
    <dbReference type="NCBI Taxonomy" id="152371"/>
    <lineage>
        <taxon>Eukaryota</taxon>
        <taxon>Viridiplantae</taxon>
        <taxon>Streptophyta</taxon>
        <taxon>Embryophyta</taxon>
        <taxon>Tracheophyta</taxon>
        <taxon>Spermatophyta</taxon>
        <taxon>Magnoliopsida</taxon>
        <taxon>Ranunculales</taxon>
        <taxon>Menispermaceae</taxon>
        <taxon>Menispermoideae</taxon>
        <taxon>Cissampelideae</taxon>
        <taxon>Stephania</taxon>
    </lineage>
</organism>
<keyword evidence="1" id="KW-0732">Signal</keyword>
<accession>A0AAP0IFI5</accession>
<keyword evidence="3" id="KW-1185">Reference proteome</keyword>
<dbReference type="EMBL" id="JBBNAF010000009">
    <property type="protein sequence ID" value="KAK9114561.1"/>
    <property type="molecule type" value="Genomic_DNA"/>
</dbReference>
<dbReference type="AlphaFoldDB" id="A0AAP0IFI5"/>
<feature type="chain" id="PRO_5042939663" evidence="1">
    <location>
        <begin position="16"/>
        <end position="49"/>
    </location>
</feature>
<comment type="caution">
    <text evidence="2">The sequence shown here is derived from an EMBL/GenBank/DDBJ whole genome shotgun (WGS) entry which is preliminary data.</text>
</comment>
<protein>
    <submittedName>
        <fullName evidence="2">Uncharacterized protein</fullName>
    </submittedName>
</protein>
<proteinExistence type="predicted"/>
<evidence type="ECO:0000313" key="3">
    <source>
        <dbReference type="Proteomes" id="UP001420932"/>
    </source>
</evidence>
<dbReference type="Proteomes" id="UP001420932">
    <property type="component" value="Unassembled WGS sequence"/>
</dbReference>
<feature type="signal peptide" evidence="1">
    <location>
        <begin position="1"/>
        <end position="15"/>
    </location>
</feature>
<name>A0AAP0IFI5_9MAGN</name>
<evidence type="ECO:0000256" key="1">
    <source>
        <dbReference type="SAM" id="SignalP"/>
    </source>
</evidence>
<evidence type="ECO:0000313" key="2">
    <source>
        <dbReference type="EMBL" id="KAK9114561.1"/>
    </source>
</evidence>